<evidence type="ECO:0000313" key="9">
    <source>
        <dbReference type="Proteomes" id="UP000191153"/>
    </source>
</evidence>
<comment type="catalytic activity">
    <reaction evidence="5">
        <text>2-(N(omega)-L-arginino)succinate = fumarate + L-arginine</text>
        <dbReference type="Rhea" id="RHEA:24020"/>
        <dbReference type="ChEBI" id="CHEBI:29806"/>
        <dbReference type="ChEBI" id="CHEBI:32682"/>
        <dbReference type="ChEBI" id="CHEBI:57472"/>
        <dbReference type="EC" id="4.3.2.1"/>
    </reaction>
</comment>
<dbReference type="InterPro" id="IPR020557">
    <property type="entry name" value="Fumarate_lyase_CS"/>
</dbReference>
<dbReference type="PRINTS" id="PR00145">
    <property type="entry name" value="ARGSUCLYASE"/>
</dbReference>
<dbReference type="Pfam" id="PF00206">
    <property type="entry name" value="Lyase_1"/>
    <property type="match status" value="1"/>
</dbReference>
<dbReference type="InterPro" id="IPR029419">
    <property type="entry name" value="Arg_succ_lyase_C"/>
</dbReference>
<dbReference type="OrthoDB" id="9769623at2"/>
<dbReference type="PROSITE" id="PS00163">
    <property type="entry name" value="FUMARATE_LYASES"/>
    <property type="match status" value="1"/>
</dbReference>
<proteinExistence type="inferred from homology"/>
<evidence type="ECO:0000256" key="3">
    <source>
        <dbReference type="ARBA" id="ARBA00022571"/>
    </source>
</evidence>
<dbReference type="Pfam" id="PF14698">
    <property type="entry name" value="ASL_C2"/>
    <property type="match status" value="1"/>
</dbReference>
<organism evidence="8 9">
    <name type="scientific">Cetobacterium ceti</name>
    <dbReference type="NCBI Taxonomy" id="180163"/>
    <lineage>
        <taxon>Bacteria</taxon>
        <taxon>Fusobacteriati</taxon>
        <taxon>Fusobacteriota</taxon>
        <taxon>Fusobacteriia</taxon>
        <taxon>Fusobacteriales</taxon>
        <taxon>Fusobacteriaceae</taxon>
        <taxon>Cetobacterium</taxon>
    </lineage>
</organism>
<dbReference type="CDD" id="cd01359">
    <property type="entry name" value="Argininosuccinate_lyase"/>
    <property type="match status" value="1"/>
</dbReference>
<dbReference type="InterPro" id="IPR024083">
    <property type="entry name" value="Fumarase/histidase_N"/>
</dbReference>
<dbReference type="SUPFAM" id="SSF48557">
    <property type="entry name" value="L-aspartase-like"/>
    <property type="match status" value="1"/>
</dbReference>
<evidence type="ECO:0000256" key="5">
    <source>
        <dbReference type="HAMAP-Rule" id="MF_00006"/>
    </source>
</evidence>
<dbReference type="FunFam" id="1.10.275.10:FF:000002">
    <property type="entry name" value="Argininosuccinate lyase"/>
    <property type="match status" value="1"/>
</dbReference>
<reference evidence="8 9" key="1">
    <citation type="submission" date="2017-02" db="EMBL/GenBank/DDBJ databases">
        <authorList>
            <person name="Peterson S.W."/>
        </authorList>
    </citation>
    <scope>NUCLEOTIDE SEQUENCE [LARGE SCALE GENOMIC DNA]</scope>
    <source>
        <strain evidence="8 9">ATCC 700028</strain>
    </source>
</reference>
<dbReference type="PANTHER" id="PTHR43814:SF1">
    <property type="entry name" value="ARGININOSUCCINATE LYASE"/>
    <property type="match status" value="1"/>
</dbReference>
<dbReference type="InterPro" id="IPR009049">
    <property type="entry name" value="Argininosuccinate_lyase"/>
</dbReference>
<dbReference type="PANTHER" id="PTHR43814">
    <property type="entry name" value="ARGININOSUCCINATE LYASE"/>
    <property type="match status" value="1"/>
</dbReference>
<comment type="pathway">
    <text evidence="1 5">Amino-acid biosynthesis; L-arginine biosynthesis; L-arginine from L-ornithine and carbamoyl phosphate: step 3/3.</text>
</comment>
<name>A0A1T4MDB2_9FUSO</name>
<dbReference type="STRING" id="180163.SAMN02745174_01168"/>
<dbReference type="RefSeq" id="WP_078693665.1">
    <property type="nucleotide sequence ID" value="NZ_FUWX01000008.1"/>
</dbReference>
<dbReference type="Proteomes" id="UP000191153">
    <property type="component" value="Unassembled WGS sequence"/>
</dbReference>
<accession>A0A1T4MDB2</accession>
<dbReference type="GO" id="GO:0042450">
    <property type="term" value="P:L-arginine biosynthetic process via ornithine"/>
    <property type="evidence" value="ECO:0007669"/>
    <property type="project" value="UniProtKB-UniRule"/>
</dbReference>
<keyword evidence="5" id="KW-0963">Cytoplasm</keyword>
<feature type="domain" description="Fumarate lyase N-terminal" evidence="6">
    <location>
        <begin position="6"/>
        <end position="300"/>
    </location>
</feature>
<dbReference type="AlphaFoldDB" id="A0A1T4MDB2"/>
<dbReference type="InterPro" id="IPR000362">
    <property type="entry name" value="Fumarate_lyase_fam"/>
</dbReference>
<gene>
    <name evidence="5" type="primary">argH</name>
    <name evidence="8" type="ORF">SAMN02745174_01168</name>
</gene>
<evidence type="ECO:0000313" key="8">
    <source>
        <dbReference type="EMBL" id="SJZ64923.1"/>
    </source>
</evidence>
<feature type="domain" description="Argininosuccinate lyase C-terminal" evidence="7">
    <location>
        <begin position="363"/>
        <end position="431"/>
    </location>
</feature>
<dbReference type="GO" id="GO:0005829">
    <property type="term" value="C:cytosol"/>
    <property type="evidence" value="ECO:0007669"/>
    <property type="project" value="TreeGrafter"/>
</dbReference>
<evidence type="ECO:0000259" key="6">
    <source>
        <dbReference type="Pfam" id="PF00206"/>
    </source>
</evidence>
<keyword evidence="3 5" id="KW-0055">Arginine biosynthesis</keyword>
<dbReference type="FunFam" id="1.10.40.30:FF:000001">
    <property type="entry name" value="Argininosuccinate lyase"/>
    <property type="match status" value="1"/>
</dbReference>
<evidence type="ECO:0000259" key="7">
    <source>
        <dbReference type="Pfam" id="PF14698"/>
    </source>
</evidence>
<sequence length="466" mass="53008">MQYFSGRFKEKADKLILDFHSSIGFDQRLYKYDILGSIAHVKGLAKGNIISQEEKNLIEKTLIEILDDIENGKIKFSIAYEDIHMNIEKILIDRIGDVGKKLHTGRSRNDQVALDMKLFAKDEVKIIQSFLIELLDEIKILGEENLKTYMPGFTHLQKAQPISFSHYILAYGEMFKRDFLRLENAFELMNYSPLGAAALGGTTYPIDREYTASLLGFKGPTLNSLDSVSDRDYLIEIMSSLSLLIMHLSKFSEDLIIYSSNEFNYIEISDGFSTGSSIMPQKKNPDAAELIRGKTGRVYGNLMGLLTTMKGLPLGYNKDMQEDKEAFFDSVDTIKGCLKVFIGMVKTLKINKDILLLACKEGFINATDVADYLTIKGLSFRDAYKITGEIVKYSIENKLTLDTLSITEYKKFSPYFFEDVYKYISIENCVEKRLSFGGTASKNIKIQLDELTLFLKRAKENLLNYI</sequence>
<comment type="subcellular location">
    <subcellularLocation>
        <location evidence="5">Cytoplasm</location>
    </subcellularLocation>
</comment>
<dbReference type="Gene3D" id="1.20.200.10">
    <property type="entry name" value="Fumarase/aspartase (Central domain)"/>
    <property type="match status" value="1"/>
</dbReference>
<keyword evidence="4 5" id="KW-0028">Amino-acid biosynthesis</keyword>
<dbReference type="EMBL" id="FUWX01000008">
    <property type="protein sequence ID" value="SJZ64923.1"/>
    <property type="molecule type" value="Genomic_DNA"/>
</dbReference>
<dbReference type="HAMAP" id="MF_00006">
    <property type="entry name" value="Arg_succ_lyase"/>
    <property type="match status" value="1"/>
</dbReference>
<dbReference type="Gene3D" id="1.10.40.30">
    <property type="entry name" value="Fumarase/aspartase (C-terminal domain)"/>
    <property type="match status" value="1"/>
</dbReference>
<dbReference type="UniPathway" id="UPA00068">
    <property type="reaction ID" value="UER00114"/>
</dbReference>
<dbReference type="NCBIfam" id="TIGR00838">
    <property type="entry name" value="argH"/>
    <property type="match status" value="1"/>
</dbReference>
<keyword evidence="9" id="KW-1185">Reference proteome</keyword>
<dbReference type="EC" id="4.3.2.1" evidence="2 5"/>
<dbReference type="InterPro" id="IPR008948">
    <property type="entry name" value="L-Aspartase-like"/>
</dbReference>
<protein>
    <recommendedName>
        <fullName evidence="2 5">Argininosuccinate lyase</fullName>
        <shortName evidence="5">ASAL</shortName>
        <ecNumber evidence="2 5">4.3.2.1</ecNumber>
    </recommendedName>
    <alternativeName>
        <fullName evidence="5">Arginosuccinase</fullName>
    </alternativeName>
</protein>
<evidence type="ECO:0000256" key="4">
    <source>
        <dbReference type="ARBA" id="ARBA00022605"/>
    </source>
</evidence>
<dbReference type="PRINTS" id="PR00149">
    <property type="entry name" value="FUMRATELYASE"/>
</dbReference>
<dbReference type="GO" id="GO:0004056">
    <property type="term" value="F:argininosuccinate lyase activity"/>
    <property type="evidence" value="ECO:0007669"/>
    <property type="project" value="UniProtKB-UniRule"/>
</dbReference>
<evidence type="ECO:0000256" key="2">
    <source>
        <dbReference type="ARBA" id="ARBA00012338"/>
    </source>
</evidence>
<dbReference type="FunFam" id="1.20.200.10:FF:000015">
    <property type="entry name" value="argininosuccinate lyase isoform X2"/>
    <property type="match status" value="1"/>
</dbReference>
<keyword evidence="5 8" id="KW-0456">Lyase</keyword>
<evidence type="ECO:0000256" key="1">
    <source>
        <dbReference type="ARBA" id="ARBA00004941"/>
    </source>
</evidence>
<dbReference type="Gene3D" id="1.10.275.10">
    <property type="entry name" value="Fumarase/aspartase (N-terminal domain)"/>
    <property type="match status" value="1"/>
</dbReference>
<dbReference type="InterPro" id="IPR022761">
    <property type="entry name" value="Fumarate_lyase_N"/>
</dbReference>
<comment type="similarity">
    <text evidence="5">Belongs to the lyase 1 family. Argininosuccinate lyase subfamily.</text>
</comment>